<reference evidence="6 7" key="1">
    <citation type="submission" date="2021-05" db="EMBL/GenBank/DDBJ databases">
        <title>Novel Bacillus species.</title>
        <authorList>
            <person name="Liu G."/>
        </authorList>
    </citation>
    <scope>NUCLEOTIDE SEQUENCE [LARGE SCALE GENOMIC DNA]</scope>
    <source>
        <strain evidence="6 7">FJAT-49682</strain>
    </source>
</reference>
<organism evidence="6 7">
    <name type="scientific">Lederbergia citrea</name>
    <dbReference type="NCBI Taxonomy" id="2833581"/>
    <lineage>
        <taxon>Bacteria</taxon>
        <taxon>Bacillati</taxon>
        <taxon>Bacillota</taxon>
        <taxon>Bacilli</taxon>
        <taxon>Bacillales</taxon>
        <taxon>Bacillaceae</taxon>
        <taxon>Lederbergia</taxon>
    </lineage>
</organism>
<evidence type="ECO:0000259" key="5">
    <source>
        <dbReference type="PROSITE" id="PS50113"/>
    </source>
</evidence>
<accession>A0A942UQQ1</accession>
<dbReference type="InterPro" id="IPR013656">
    <property type="entry name" value="PAS_4"/>
</dbReference>
<evidence type="ECO:0000256" key="2">
    <source>
        <dbReference type="PROSITE-ProRule" id="PRU00284"/>
    </source>
</evidence>
<dbReference type="PROSITE" id="PS50111">
    <property type="entry name" value="CHEMOTAXIS_TRANSDUC_2"/>
    <property type="match status" value="1"/>
</dbReference>
<dbReference type="Proteomes" id="UP000676456">
    <property type="component" value="Unassembled WGS sequence"/>
</dbReference>
<dbReference type="AlphaFoldDB" id="A0A942UQQ1"/>
<evidence type="ECO:0000256" key="1">
    <source>
        <dbReference type="ARBA" id="ARBA00023224"/>
    </source>
</evidence>
<evidence type="ECO:0000313" key="6">
    <source>
        <dbReference type="EMBL" id="MBS4223832.1"/>
    </source>
</evidence>
<dbReference type="SUPFAM" id="SSF58104">
    <property type="entry name" value="Methyl-accepting chemotaxis protein (MCP) signaling domain"/>
    <property type="match status" value="1"/>
</dbReference>
<feature type="domain" description="PAS" evidence="4">
    <location>
        <begin position="30"/>
        <end position="59"/>
    </location>
</feature>
<dbReference type="Gene3D" id="3.30.450.20">
    <property type="entry name" value="PAS domain"/>
    <property type="match status" value="1"/>
</dbReference>
<dbReference type="GO" id="GO:0016020">
    <property type="term" value="C:membrane"/>
    <property type="evidence" value="ECO:0007669"/>
    <property type="project" value="InterPro"/>
</dbReference>
<dbReference type="PROSITE" id="PS50113">
    <property type="entry name" value="PAC"/>
    <property type="match status" value="1"/>
</dbReference>
<dbReference type="InterPro" id="IPR000014">
    <property type="entry name" value="PAS"/>
</dbReference>
<dbReference type="InterPro" id="IPR004089">
    <property type="entry name" value="MCPsignal_dom"/>
</dbReference>
<dbReference type="SMART" id="SM00283">
    <property type="entry name" value="MA"/>
    <property type="match status" value="1"/>
</dbReference>
<proteinExistence type="predicted"/>
<dbReference type="PANTHER" id="PTHR32089">
    <property type="entry name" value="METHYL-ACCEPTING CHEMOTAXIS PROTEIN MCPB"/>
    <property type="match status" value="1"/>
</dbReference>
<dbReference type="Gene3D" id="1.10.287.950">
    <property type="entry name" value="Methyl-accepting chemotaxis protein"/>
    <property type="match status" value="1"/>
</dbReference>
<dbReference type="SUPFAM" id="SSF55785">
    <property type="entry name" value="PYP-like sensor domain (PAS domain)"/>
    <property type="match status" value="1"/>
</dbReference>
<dbReference type="PANTHER" id="PTHR32089:SF112">
    <property type="entry name" value="LYSOZYME-LIKE PROTEIN-RELATED"/>
    <property type="match status" value="1"/>
</dbReference>
<gene>
    <name evidence="6" type="ORF">KHA91_13840</name>
</gene>
<dbReference type="GO" id="GO:0007165">
    <property type="term" value="P:signal transduction"/>
    <property type="evidence" value="ECO:0007669"/>
    <property type="project" value="UniProtKB-KW"/>
</dbReference>
<dbReference type="NCBIfam" id="TIGR00229">
    <property type="entry name" value="sensory_box"/>
    <property type="match status" value="1"/>
</dbReference>
<feature type="domain" description="PAC" evidence="5">
    <location>
        <begin position="87"/>
        <end position="141"/>
    </location>
</feature>
<dbReference type="InterPro" id="IPR035965">
    <property type="entry name" value="PAS-like_dom_sf"/>
</dbReference>
<dbReference type="RefSeq" id="WP_213098808.1">
    <property type="nucleotide sequence ID" value="NZ_JAGYPN010000002.1"/>
</dbReference>
<dbReference type="Pfam" id="PF00015">
    <property type="entry name" value="MCPsignal"/>
    <property type="match status" value="1"/>
</dbReference>
<keyword evidence="7" id="KW-1185">Reference proteome</keyword>
<dbReference type="PROSITE" id="PS50112">
    <property type="entry name" value="PAS"/>
    <property type="match status" value="1"/>
</dbReference>
<name>A0A942UQQ1_9BACI</name>
<evidence type="ECO:0000259" key="4">
    <source>
        <dbReference type="PROSITE" id="PS50112"/>
    </source>
</evidence>
<evidence type="ECO:0000259" key="3">
    <source>
        <dbReference type="PROSITE" id="PS50111"/>
    </source>
</evidence>
<dbReference type="InterPro" id="IPR000700">
    <property type="entry name" value="PAS-assoc_C"/>
</dbReference>
<dbReference type="Pfam" id="PF08448">
    <property type="entry name" value="PAS_4"/>
    <property type="match status" value="1"/>
</dbReference>
<dbReference type="CDD" id="cd00130">
    <property type="entry name" value="PAS"/>
    <property type="match status" value="1"/>
</dbReference>
<dbReference type="EMBL" id="JAGYPN010000002">
    <property type="protein sequence ID" value="MBS4223832.1"/>
    <property type="molecule type" value="Genomic_DNA"/>
</dbReference>
<keyword evidence="1 2" id="KW-0807">Transducer</keyword>
<sequence>MIKMGNTMEHRIKKLEVNSILAAIDQSLAMIQFDTEGNVLWANDNFAAIMGYAPKEMQGLVHRQFCVPEFSNSQEYGMFWSNLRGGRTFQEKILRVTKDKRNLWFEATYTPVYDHDGYIQGILKVATDITARESAITQLTNDLRHMAKGLLKRTEEGISSSHEIVASIEKAVKGTNDNMKIIELLEMKADSVRHLINKIREIADYTNLLALNAAIEAAHAKEYGRGFNVVAEEARKLAKQTKESAKEVNSNLESIALQVEEIVKGINHTQTIVLDGQTRIHQAVDIFLGIGQAADQLDKQAKTLGDLL</sequence>
<feature type="domain" description="Methyl-accepting transducer" evidence="3">
    <location>
        <begin position="128"/>
        <end position="308"/>
    </location>
</feature>
<evidence type="ECO:0000313" key="7">
    <source>
        <dbReference type="Proteomes" id="UP000676456"/>
    </source>
</evidence>
<comment type="caution">
    <text evidence="6">The sequence shown here is derived from an EMBL/GenBank/DDBJ whole genome shotgun (WGS) entry which is preliminary data.</text>
</comment>
<protein>
    <submittedName>
        <fullName evidence="6">PAS domain S-box protein</fullName>
    </submittedName>
</protein>